<reference evidence="1 2" key="1">
    <citation type="submission" date="2018-08" db="EMBL/GenBank/DDBJ databases">
        <title>Genomic Encyclopedia of Archaeal and Bacterial Type Strains, Phase II (KMG-II): from individual species to whole genera.</title>
        <authorList>
            <person name="Goeker M."/>
        </authorList>
    </citation>
    <scope>NUCLEOTIDE SEQUENCE [LARGE SCALE GENOMIC DNA]</scope>
    <source>
        <strain evidence="1 2">ATCC 27112</strain>
    </source>
</reference>
<proteinExistence type="predicted"/>
<keyword evidence="2" id="KW-1185">Reference proteome</keyword>
<gene>
    <name evidence="1" type="ORF">EI71_00723</name>
</gene>
<dbReference type="Proteomes" id="UP000266506">
    <property type="component" value="Unassembled WGS sequence"/>
</dbReference>
<dbReference type="InParanoid" id="A0A397RUD7"/>
<protein>
    <submittedName>
        <fullName evidence="1">Uncharacterized protein</fullName>
    </submittedName>
</protein>
<comment type="caution">
    <text evidence="1">The sequence shown here is derived from an EMBL/GenBank/DDBJ whole genome shotgun (WGS) entry which is preliminary data.</text>
</comment>
<accession>A0A397RUD7</accession>
<dbReference type="RefSeq" id="WP_119015889.1">
    <property type="nucleotide sequence ID" value="NZ_QXEV01000005.1"/>
</dbReference>
<dbReference type="EMBL" id="QXEV01000005">
    <property type="protein sequence ID" value="RIA77940.1"/>
    <property type="molecule type" value="Genomic_DNA"/>
</dbReference>
<evidence type="ECO:0000313" key="2">
    <source>
        <dbReference type="Proteomes" id="UP000266506"/>
    </source>
</evidence>
<sequence length="65" mass="7453">MLLTKEDIIQIQDLLAKWIIESDIPLAYQKIALHHISEELVASGNDIALMLLRRVSIELCPRTKK</sequence>
<organism evidence="1 2">
    <name type="scientific">Anaeroplasma bactoclasticum</name>
    <dbReference type="NCBI Taxonomy" id="2088"/>
    <lineage>
        <taxon>Bacteria</taxon>
        <taxon>Bacillati</taxon>
        <taxon>Mycoplasmatota</taxon>
        <taxon>Mollicutes</taxon>
        <taxon>Anaeroplasmatales</taxon>
        <taxon>Anaeroplasmataceae</taxon>
        <taxon>Anaeroplasma</taxon>
    </lineage>
</organism>
<evidence type="ECO:0000313" key="1">
    <source>
        <dbReference type="EMBL" id="RIA77940.1"/>
    </source>
</evidence>
<name>A0A397RUD7_9MOLU</name>
<dbReference type="AlphaFoldDB" id="A0A397RUD7"/>